<dbReference type="Pfam" id="PF01717">
    <property type="entry name" value="Meth_synt_2"/>
    <property type="match status" value="1"/>
</dbReference>
<proteinExistence type="predicted"/>
<organism evidence="2 3">
    <name type="scientific">Nocardioides imazamoxiresistens</name>
    <dbReference type="NCBI Taxonomy" id="3231893"/>
    <lineage>
        <taxon>Bacteria</taxon>
        <taxon>Bacillati</taxon>
        <taxon>Actinomycetota</taxon>
        <taxon>Actinomycetes</taxon>
        <taxon>Propionibacteriales</taxon>
        <taxon>Nocardioidaceae</taxon>
        <taxon>Nocardioides</taxon>
    </lineage>
</organism>
<dbReference type="Gene3D" id="3.20.20.210">
    <property type="match status" value="1"/>
</dbReference>
<feature type="domain" description="Cobalamin-independent methionine synthase MetE C-terminal/archaeal" evidence="1">
    <location>
        <begin position="139"/>
        <end position="329"/>
    </location>
</feature>
<comment type="caution">
    <text evidence="2">The sequence shown here is derived from an EMBL/GenBank/DDBJ whole genome shotgun (WGS) entry which is preliminary data.</text>
</comment>
<sequence length="333" mass="34423">MTFATAAGSHPGEDQHAFDTALGHVLDVLGDAPGLPYLPEVPGRGAGAAMTGRTLAWQTGLDADLQPAGWRLTGTSGAPGRDQRRARSLLLQDLDSLEERAQGYAGDLKLQLAGPWTLAATTERPRGDKLVADHAARRDLAQSLAEAAGELVAEARRRVPGVVRVVVQVDEPALTAVRDARIPTASGFGRHRSVDVPELSEGLGWVLGAVADAGGEPWVHACAPGTPWSLVHGAGARALVVDPAVLDATALEQVAEAYDAGAGLVLGVADPLAAEAPRDRDLADRARRWLDTLGLGPGDGFGVGTACGLAGTPVAAVPRHLSALRDAARRLDD</sequence>
<evidence type="ECO:0000313" key="2">
    <source>
        <dbReference type="EMBL" id="MDT9591819.1"/>
    </source>
</evidence>
<dbReference type="EMBL" id="JAVYII010000001">
    <property type="protein sequence ID" value="MDT9591819.1"/>
    <property type="molecule type" value="Genomic_DNA"/>
</dbReference>
<dbReference type="InterPro" id="IPR002629">
    <property type="entry name" value="Met_Synth_C/arc"/>
</dbReference>
<reference evidence="2 3" key="1">
    <citation type="submission" date="2023-08" db="EMBL/GenBank/DDBJ databases">
        <title>Nocardioides seae sp. nov., a bacterium isolated from a soil.</title>
        <authorList>
            <person name="Wang X."/>
        </authorList>
    </citation>
    <scope>NUCLEOTIDE SEQUENCE [LARGE SCALE GENOMIC DNA]</scope>
    <source>
        <strain evidence="2 3">YZH12</strain>
    </source>
</reference>
<dbReference type="RefSeq" id="WP_315730855.1">
    <property type="nucleotide sequence ID" value="NZ_JAVYII010000001.1"/>
</dbReference>
<accession>A0ABU3PRF9</accession>
<dbReference type="SUPFAM" id="SSF51726">
    <property type="entry name" value="UROD/MetE-like"/>
    <property type="match status" value="1"/>
</dbReference>
<gene>
    <name evidence="2" type="ORF">RDV89_01975</name>
</gene>
<protein>
    <submittedName>
        <fullName evidence="2">Methionine synthase</fullName>
    </submittedName>
</protein>
<dbReference type="InterPro" id="IPR038071">
    <property type="entry name" value="UROD/MetE-like_sf"/>
</dbReference>
<keyword evidence="3" id="KW-1185">Reference proteome</keyword>
<evidence type="ECO:0000259" key="1">
    <source>
        <dbReference type="Pfam" id="PF01717"/>
    </source>
</evidence>
<dbReference type="Proteomes" id="UP001268542">
    <property type="component" value="Unassembled WGS sequence"/>
</dbReference>
<name>A0ABU3PRF9_9ACTN</name>
<evidence type="ECO:0000313" key="3">
    <source>
        <dbReference type="Proteomes" id="UP001268542"/>
    </source>
</evidence>